<feature type="transmembrane region" description="Helical" evidence="7">
    <location>
        <begin position="249"/>
        <end position="268"/>
    </location>
</feature>
<dbReference type="PANTHER" id="PTHR30252:SF0">
    <property type="entry name" value="PEPTIDE TRANSPORTER CSTA"/>
    <property type="match status" value="1"/>
</dbReference>
<evidence type="ECO:0000256" key="1">
    <source>
        <dbReference type="ARBA" id="ARBA00004651"/>
    </source>
</evidence>
<evidence type="ECO:0000256" key="2">
    <source>
        <dbReference type="ARBA" id="ARBA00007755"/>
    </source>
</evidence>
<name>D1B996_THEAS</name>
<feature type="transmembrane region" description="Helical" evidence="7">
    <location>
        <begin position="288"/>
        <end position="310"/>
    </location>
</feature>
<feature type="domain" description="CstA N-terminal" evidence="8">
    <location>
        <begin position="351"/>
        <end position="495"/>
    </location>
</feature>
<dbReference type="EnsemblBacteria" id="ACZ18849">
    <property type="protein sequence ID" value="ACZ18849"/>
    <property type="gene ID" value="Taci_0613"/>
</dbReference>
<evidence type="ECO:0000256" key="6">
    <source>
        <dbReference type="ARBA" id="ARBA00023136"/>
    </source>
</evidence>
<dbReference type="KEGG" id="tai:Taci_0613"/>
<dbReference type="HOGENOM" id="CLU_010531_4_1_0"/>
<dbReference type="AlphaFoldDB" id="D1B996"/>
<dbReference type="GO" id="GO:0005886">
    <property type="term" value="C:plasma membrane"/>
    <property type="evidence" value="ECO:0007669"/>
    <property type="project" value="UniProtKB-SubCell"/>
</dbReference>
<feature type="transmembrane region" description="Helical" evidence="7">
    <location>
        <begin position="480"/>
        <end position="499"/>
    </location>
</feature>
<evidence type="ECO:0000256" key="4">
    <source>
        <dbReference type="ARBA" id="ARBA00022692"/>
    </source>
</evidence>
<keyword evidence="5 7" id="KW-1133">Transmembrane helix</keyword>
<feature type="transmembrane region" description="Helical" evidence="7">
    <location>
        <begin position="129"/>
        <end position="147"/>
    </location>
</feature>
<keyword evidence="4 7" id="KW-0812">Transmembrane</keyword>
<dbReference type="eggNOG" id="COG1966">
    <property type="taxonomic scope" value="Bacteria"/>
</dbReference>
<dbReference type="STRING" id="525903.Taci_0613"/>
<dbReference type="PANTHER" id="PTHR30252">
    <property type="entry name" value="INNER MEMBRANE PEPTIDE TRANSPORTER"/>
    <property type="match status" value="1"/>
</dbReference>
<evidence type="ECO:0000256" key="7">
    <source>
        <dbReference type="SAM" id="Phobius"/>
    </source>
</evidence>
<keyword evidence="10" id="KW-1185">Reference proteome</keyword>
<feature type="transmembrane region" description="Helical" evidence="7">
    <location>
        <begin position="446"/>
        <end position="471"/>
    </location>
</feature>
<feature type="transmembrane region" description="Helical" evidence="7">
    <location>
        <begin position="376"/>
        <end position="394"/>
    </location>
</feature>
<evidence type="ECO:0000313" key="10">
    <source>
        <dbReference type="Proteomes" id="UP000002030"/>
    </source>
</evidence>
<dbReference type="EMBL" id="CP001818">
    <property type="protein sequence ID" value="ACZ18849.1"/>
    <property type="molecule type" value="Genomic_DNA"/>
</dbReference>
<feature type="transmembrane region" description="Helical" evidence="7">
    <location>
        <begin position="185"/>
        <end position="204"/>
    </location>
</feature>
<reference evidence="9 10" key="1">
    <citation type="journal article" date="2009" name="Stand. Genomic Sci.">
        <title>Complete genome sequence of Thermanaerovibrio acidaminovorans type strain (Su883).</title>
        <authorList>
            <person name="Chovatia M."/>
            <person name="Sikorski J."/>
            <person name="Schroder M."/>
            <person name="Lapidus A."/>
            <person name="Nolan M."/>
            <person name="Tice H."/>
            <person name="Glavina Del Rio T."/>
            <person name="Copeland A."/>
            <person name="Cheng J.F."/>
            <person name="Lucas S."/>
            <person name="Chen F."/>
            <person name="Bruce D."/>
            <person name="Goodwin L."/>
            <person name="Pitluck S."/>
            <person name="Ivanova N."/>
            <person name="Mavromatis K."/>
            <person name="Ovchinnikova G."/>
            <person name="Pati A."/>
            <person name="Chen A."/>
            <person name="Palaniappan K."/>
            <person name="Land M."/>
            <person name="Hauser L."/>
            <person name="Chang Y.J."/>
            <person name="Jeffries C.D."/>
            <person name="Chain P."/>
            <person name="Saunders E."/>
            <person name="Detter J.C."/>
            <person name="Brettin T."/>
            <person name="Rohde M."/>
            <person name="Goker M."/>
            <person name="Spring S."/>
            <person name="Bristow J."/>
            <person name="Markowitz V."/>
            <person name="Hugenholtz P."/>
            <person name="Kyrpides N.C."/>
            <person name="Klenk H.P."/>
            <person name="Eisen J.A."/>
        </authorList>
    </citation>
    <scope>NUCLEOTIDE SEQUENCE [LARGE SCALE GENOMIC DNA]</scope>
    <source>
        <strain evidence="10">ATCC 49978 / DSM 6589 / Su883</strain>
    </source>
</reference>
<dbReference type="RefSeq" id="WP_012869365.1">
    <property type="nucleotide sequence ID" value="NC_013522.1"/>
</dbReference>
<comment type="similarity">
    <text evidence="2">Belongs to the peptide transporter carbon starvation (CstA) (TC 2.A.114) family.</text>
</comment>
<dbReference type="OrthoDB" id="9761224at2"/>
<keyword evidence="6 7" id="KW-0472">Membrane</keyword>
<evidence type="ECO:0000313" key="9">
    <source>
        <dbReference type="EMBL" id="ACZ18849.1"/>
    </source>
</evidence>
<dbReference type="PATRIC" id="fig|525903.6.peg.619"/>
<feature type="transmembrane region" description="Helical" evidence="7">
    <location>
        <begin position="415"/>
        <end position="434"/>
    </location>
</feature>
<feature type="domain" description="CstA N-terminal" evidence="8">
    <location>
        <begin position="5"/>
        <end position="345"/>
    </location>
</feature>
<feature type="transmembrane region" description="Helical" evidence="7">
    <location>
        <begin position="322"/>
        <end position="346"/>
    </location>
</feature>
<dbReference type="Pfam" id="PF02554">
    <property type="entry name" value="CstA"/>
    <property type="match status" value="2"/>
</dbReference>
<protein>
    <submittedName>
        <fullName evidence="9">Carbon starvation protein CstA</fullName>
    </submittedName>
</protein>
<dbReference type="InterPro" id="IPR051605">
    <property type="entry name" value="CstA"/>
</dbReference>
<sequence>MLFGLLLAAIALFAVCYRVYGFKMARIYGLDDTRNTPAVEICDGFDYCPAHPSVLLGHHFSSIAGAGPIVGPITAASMFGWLPAYLWCLVGSAFFGGPHDFGALVSSMRHEGKSVGEVVDRWIGHRGKTLFLCFTILALVLVVAVFLQLAANSFAADPAVAFSGMLYIGLAMVFGVLVYRYRISILWATVVMVPLVIYACWYGNSAPWVSRVFTLSSDTWRWVLAAYIFFASVLPVWLLLQPRDYLASYFLYFSVIIGTIGMVLGRGADFQVTLPAFKGFTAGSQYMWPMLFVVVACGAISGFHSLVGSGTTSKQLRRETDAVAVGYGSMLLEGVVAVIAIGTVMISGGVDQGGPVVTYAKGFGKFAGLLGIDPKVGMSLGLLAINSFILTSLDTATRLTRYQIQELTNNRVDKYTATVITVIGALALLLVKIHGADGKEVPAWAAIWPVFGASNQMVAALALLSIAVWVAKGLKKDNRFLMAPMWFMLLTTVGALVLMIKDNLMLATPNYVLVVPSVLLLILAIMMVKEAFDALKRAS</sequence>
<dbReference type="GO" id="GO:0009267">
    <property type="term" value="P:cellular response to starvation"/>
    <property type="evidence" value="ECO:0007669"/>
    <property type="project" value="InterPro"/>
</dbReference>
<evidence type="ECO:0000259" key="8">
    <source>
        <dbReference type="Pfam" id="PF02554"/>
    </source>
</evidence>
<dbReference type="Proteomes" id="UP000002030">
    <property type="component" value="Chromosome"/>
</dbReference>
<accession>D1B996</accession>
<organism evidence="9 10">
    <name type="scientific">Thermanaerovibrio acidaminovorans (strain ATCC 49978 / DSM 6589 / Su883)</name>
    <name type="common">Selenomonas acidaminovorans</name>
    <dbReference type="NCBI Taxonomy" id="525903"/>
    <lineage>
        <taxon>Bacteria</taxon>
        <taxon>Thermotogati</taxon>
        <taxon>Synergistota</taxon>
        <taxon>Synergistia</taxon>
        <taxon>Synergistales</taxon>
        <taxon>Synergistaceae</taxon>
        <taxon>Thermanaerovibrio</taxon>
    </lineage>
</organism>
<feature type="transmembrane region" description="Helical" evidence="7">
    <location>
        <begin position="159"/>
        <end position="178"/>
    </location>
</feature>
<comment type="subcellular location">
    <subcellularLocation>
        <location evidence="1">Cell membrane</location>
        <topology evidence="1">Multi-pass membrane protein</topology>
    </subcellularLocation>
</comment>
<keyword evidence="3" id="KW-1003">Cell membrane</keyword>
<proteinExistence type="inferred from homology"/>
<feature type="transmembrane region" description="Helical" evidence="7">
    <location>
        <begin position="219"/>
        <end position="240"/>
    </location>
</feature>
<feature type="transmembrane region" description="Helical" evidence="7">
    <location>
        <begin position="511"/>
        <end position="528"/>
    </location>
</feature>
<evidence type="ECO:0000256" key="5">
    <source>
        <dbReference type="ARBA" id="ARBA00022989"/>
    </source>
</evidence>
<evidence type="ECO:0000256" key="3">
    <source>
        <dbReference type="ARBA" id="ARBA00022475"/>
    </source>
</evidence>
<gene>
    <name evidence="9" type="ordered locus">Taci_0613</name>
</gene>
<dbReference type="InterPro" id="IPR003706">
    <property type="entry name" value="CstA_N"/>
</dbReference>